<dbReference type="InterPro" id="IPR001928">
    <property type="entry name" value="Endothln-like_toxin"/>
</dbReference>
<evidence type="ECO:0000313" key="13">
    <source>
        <dbReference type="EMBL" id="AWP03471.1"/>
    </source>
</evidence>
<name>A0A2U9BHS9_SCOMX</name>
<evidence type="ECO:0000256" key="3">
    <source>
        <dbReference type="ARBA" id="ARBA00010959"/>
    </source>
</evidence>
<dbReference type="GO" id="GO:0031708">
    <property type="term" value="F:endothelin B receptor binding"/>
    <property type="evidence" value="ECO:0007669"/>
    <property type="project" value="TreeGrafter"/>
</dbReference>
<evidence type="ECO:0000313" key="14">
    <source>
        <dbReference type="Proteomes" id="UP000246464"/>
    </source>
</evidence>
<feature type="compositionally biased region" description="Polar residues" evidence="11">
    <location>
        <begin position="220"/>
        <end position="230"/>
    </location>
</feature>
<feature type="region of interest" description="Disordered" evidence="11">
    <location>
        <begin position="194"/>
        <end position="230"/>
    </location>
</feature>
<dbReference type="SMART" id="SM00272">
    <property type="entry name" value="END"/>
    <property type="match status" value="2"/>
</dbReference>
<dbReference type="PANTHER" id="PTHR13874:SF11">
    <property type="entry name" value="ENDOTHELIN-3"/>
    <property type="match status" value="1"/>
</dbReference>
<dbReference type="GO" id="GO:0014826">
    <property type="term" value="P:vein smooth muscle contraction"/>
    <property type="evidence" value="ECO:0007669"/>
    <property type="project" value="TreeGrafter"/>
</dbReference>
<feature type="domain" description="Endothelin-like toxin" evidence="12">
    <location>
        <begin position="155"/>
        <end position="176"/>
    </location>
</feature>
<evidence type="ECO:0000256" key="10">
    <source>
        <dbReference type="ARBA" id="ARBA00041850"/>
    </source>
</evidence>
<feature type="region of interest" description="Disordered" evidence="11">
    <location>
        <begin position="38"/>
        <end position="73"/>
    </location>
</feature>
<reference evidence="13 14" key="1">
    <citation type="submission" date="2017-12" db="EMBL/GenBank/DDBJ databases">
        <title>Integrating genomic resources of turbot (Scophthalmus maximus) in depth evaluation of genetic and physical mapping variation across individuals.</title>
        <authorList>
            <person name="Martinez P."/>
        </authorList>
    </citation>
    <scope>NUCLEOTIDE SEQUENCE [LARGE SCALE GENOMIC DNA]</scope>
</reference>
<keyword evidence="8" id="KW-0839">Vasoconstrictor</keyword>
<dbReference type="GO" id="GO:0003100">
    <property type="term" value="P:regulation of systemic arterial blood pressure by endothelin"/>
    <property type="evidence" value="ECO:0007669"/>
    <property type="project" value="TreeGrafter"/>
</dbReference>
<proteinExistence type="inferred from homology"/>
<evidence type="ECO:0000259" key="12">
    <source>
        <dbReference type="SMART" id="SM00272"/>
    </source>
</evidence>
<evidence type="ECO:0000256" key="11">
    <source>
        <dbReference type="SAM" id="MobiDB-lite"/>
    </source>
</evidence>
<evidence type="ECO:0000256" key="2">
    <source>
        <dbReference type="ARBA" id="ARBA00004613"/>
    </source>
</evidence>
<feature type="compositionally biased region" description="Basic and acidic residues" evidence="11">
    <location>
        <begin position="45"/>
        <end position="61"/>
    </location>
</feature>
<dbReference type="Proteomes" id="UP000246464">
    <property type="component" value="Chromosome 6"/>
</dbReference>
<sequence length="230" mass="25444">MDKWSKNLAASTLSVLISYFPNGFVWNGGPELQAMHSSAFQGSSSRKDVSQGREVEADKRLPGGADDLASVPSRSEANTCPDCELPGPRRRAKRCTCYTYKDKECVYYCHLDIIWINTPEHTVPYGMSSYQGSLRMRRSTATEQRRRRNGTESQRCACSQRADSNCSSFCTNSTVKSPYTQVQDCLGTTLLPSSSTAAEAKRDAPPTASVSKRFKCPDKPSSSFSNNFSR</sequence>
<keyword evidence="6" id="KW-0838">Vasoactive</keyword>
<comment type="subcellular location">
    <subcellularLocation>
        <location evidence="2">Secreted</location>
    </subcellularLocation>
</comment>
<evidence type="ECO:0000256" key="6">
    <source>
        <dbReference type="ARBA" id="ARBA00022858"/>
    </source>
</evidence>
<feature type="domain" description="Endothelin-like toxin" evidence="12">
    <location>
        <begin position="94"/>
        <end position="115"/>
    </location>
</feature>
<keyword evidence="14" id="KW-1185">Reference proteome</keyword>
<evidence type="ECO:0000256" key="8">
    <source>
        <dbReference type="ARBA" id="ARBA00023322"/>
    </source>
</evidence>
<evidence type="ECO:0000256" key="1">
    <source>
        <dbReference type="ARBA" id="ARBA00003023"/>
    </source>
</evidence>
<dbReference type="InterPro" id="IPR019764">
    <property type="entry name" value="Endothelin_toxin_CS"/>
</dbReference>
<evidence type="ECO:0000256" key="7">
    <source>
        <dbReference type="ARBA" id="ARBA00023157"/>
    </source>
</evidence>
<dbReference type="PANTHER" id="PTHR13874">
    <property type="entry name" value="ENDOTHELIN"/>
    <property type="match status" value="1"/>
</dbReference>
<keyword evidence="5" id="KW-0732">Signal</keyword>
<evidence type="ECO:0000256" key="9">
    <source>
        <dbReference type="ARBA" id="ARBA00040198"/>
    </source>
</evidence>
<dbReference type="AlphaFoldDB" id="A0A2U9BHS9"/>
<dbReference type="GO" id="GO:0019229">
    <property type="term" value="P:regulation of vasoconstriction"/>
    <property type="evidence" value="ECO:0007669"/>
    <property type="project" value="InterPro"/>
</dbReference>
<organism evidence="13 14">
    <name type="scientific">Scophthalmus maximus</name>
    <name type="common">Turbot</name>
    <name type="synonym">Psetta maxima</name>
    <dbReference type="NCBI Taxonomy" id="52904"/>
    <lineage>
        <taxon>Eukaryota</taxon>
        <taxon>Metazoa</taxon>
        <taxon>Chordata</taxon>
        <taxon>Craniata</taxon>
        <taxon>Vertebrata</taxon>
        <taxon>Euteleostomi</taxon>
        <taxon>Actinopterygii</taxon>
        <taxon>Neopterygii</taxon>
        <taxon>Teleostei</taxon>
        <taxon>Neoteleostei</taxon>
        <taxon>Acanthomorphata</taxon>
        <taxon>Carangaria</taxon>
        <taxon>Pleuronectiformes</taxon>
        <taxon>Pleuronectoidei</taxon>
        <taxon>Scophthalmidae</taxon>
        <taxon>Scophthalmus</taxon>
    </lineage>
</organism>
<protein>
    <recommendedName>
        <fullName evidence="9">Endothelin-3</fullName>
    </recommendedName>
    <alternativeName>
        <fullName evidence="10">Preproendothelin-3</fullName>
    </alternativeName>
</protein>
<dbReference type="GO" id="GO:0006874">
    <property type="term" value="P:intracellular calcium ion homeostasis"/>
    <property type="evidence" value="ECO:0007669"/>
    <property type="project" value="TreeGrafter"/>
</dbReference>
<keyword evidence="7" id="KW-1015">Disulfide bond</keyword>
<gene>
    <name evidence="13" type="ORF">SMAX5B_011260</name>
</gene>
<dbReference type="GO" id="GO:0005615">
    <property type="term" value="C:extracellular space"/>
    <property type="evidence" value="ECO:0007669"/>
    <property type="project" value="TreeGrafter"/>
</dbReference>
<comment type="function">
    <text evidence="1">Endothelins are endothelium-derived vasoconstrictor peptides.</text>
</comment>
<dbReference type="Pfam" id="PF00322">
    <property type="entry name" value="Endothelin"/>
    <property type="match status" value="1"/>
</dbReference>
<dbReference type="STRING" id="52904.ENSSMAP00000002532"/>
<dbReference type="EMBL" id="CP026248">
    <property type="protein sequence ID" value="AWP03471.1"/>
    <property type="molecule type" value="Genomic_DNA"/>
</dbReference>
<dbReference type="PROSITE" id="PS00270">
    <property type="entry name" value="ENDOTHELIN"/>
    <property type="match status" value="2"/>
</dbReference>
<accession>A0A2U9BHS9</accession>
<evidence type="ECO:0000256" key="4">
    <source>
        <dbReference type="ARBA" id="ARBA00022525"/>
    </source>
</evidence>
<keyword evidence="4" id="KW-0964">Secreted</keyword>
<comment type="similarity">
    <text evidence="3">Belongs to the endothelin/sarafotoxin family.</text>
</comment>
<dbReference type="PRINTS" id="PR00365">
    <property type="entry name" value="ENDOTHELIN"/>
</dbReference>
<dbReference type="GO" id="GO:0005179">
    <property type="term" value="F:hormone activity"/>
    <property type="evidence" value="ECO:0007669"/>
    <property type="project" value="TreeGrafter"/>
</dbReference>
<evidence type="ECO:0000256" key="5">
    <source>
        <dbReference type="ARBA" id="ARBA00022729"/>
    </source>
</evidence>
<feature type="region of interest" description="Disordered" evidence="11">
    <location>
        <begin position="134"/>
        <end position="153"/>
    </location>
</feature>
<dbReference type="InterPro" id="IPR020475">
    <property type="entry name" value="Endothelin"/>
</dbReference>